<dbReference type="OrthoDB" id="6898931at2"/>
<evidence type="ECO:0000313" key="2">
    <source>
        <dbReference type="EMBL" id="ACT50872.1"/>
    </source>
</evidence>
<accession>C6XE97</accession>
<reference evidence="3" key="1">
    <citation type="submission" date="2009-07" db="EMBL/GenBank/DDBJ databases">
        <title>Complete sequence of chromosome of Methylovorus sp. SIP3-4.</title>
        <authorList>
            <person name="Lucas S."/>
            <person name="Copeland A."/>
            <person name="Lapidus A."/>
            <person name="Glavina del Rio T."/>
            <person name="Tice H."/>
            <person name="Bruce D."/>
            <person name="Goodwin L."/>
            <person name="Pitluck S."/>
            <person name="Clum A."/>
            <person name="Larimer F."/>
            <person name="Land M."/>
            <person name="Hauser L."/>
            <person name="Kyrpides N."/>
            <person name="Mikhailova N."/>
            <person name="Kayluzhnaya M."/>
            <person name="Chistoserdova L."/>
        </authorList>
    </citation>
    <scope>NUCLEOTIDE SEQUENCE [LARGE SCALE GENOMIC DNA]</scope>
    <source>
        <strain evidence="3">SIP3-4</strain>
    </source>
</reference>
<proteinExistence type="predicted"/>
<evidence type="ECO:0000256" key="1">
    <source>
        <dbReference type="SAM" id="MobiDB-lite"/>
    </source>
</evidence>
<dbReference type="HOGENOM" id="CLU_090559_0_0_4"/>
<dbReference type="KEGG" id="mei:Msip34_1627"/>
<dbReference type="eggNOG" id="ENOG502Z8UQ">
    <property type="taxonomic scope" value="Bacteria"/>
</dbReference>
<name>C6XE97_METGS</name>
<feature type="region of interest" description="Disordered" evidence="1">
    <location>
        <begin position="218"/>
        <end position="264"/>
    </location>
</feature>
<dbReference type="AlphaFoldDB" id="C6XE97"/>
<dbReference type="RefSeq" id="WP_015830287.1">
    <property type="nucleotide sequence ID" value="NC_012969.1"/>
</dbReference>
<evidence type="ECO:0000313" key="3">
    <source>
        <dbReference type="Proteomes" id="UP000002743"/>
    </source>
</evidence>
<dbReference type="Proteomes" id="UP000002743">
    <property type="component" value="Chromosome"/>
</dbReference>
<dbReference type="EMBL" id="CP001674">
    <property type="protein sequence ID" value="ACT50872.1"/>
    <property type="molecule type" value="Genomic_DNA"/>
</dbReference>
<protein>
    <submittedName>
        <fullName evidence="2">Phage protein</fullName>
    </submittedName>
</protein>
<gene>
    <name evidence="2" type="ordered locus">Msip34_1627</name>
</gene>
<organism evidence="2 3">
    <name type="scientific">Methylovorus glucosotrophus (strain SIP3-4)</name>
    <dbReference type="NCBI Taxonomy" id="582744"/>
    <lineage>
        <taxon>Bacteria</taxon>
        <taxon>Pseudomonadati</taxon>
        <taxon>Pseudomonadota</taxon>
        <taxon>Betaproteobacteria</taxon>
        <taxon>Nitrosomonadales</taxon>
        <taxon>Methylophilaceae</taxon>
        <taxon>Methylovorus</taxon>
    </lineage>
</organism>
<sequence precursor="true">MFTLKQLFAILMGTAFQFRFGDDDGGGGDDDDKGGKKGEAKITPEIQKLIDDQVKGLKDKNNELLDSMKKAKESLKRFDGIDPDAVNAMLKRFADDEEAGLIKEGKIDEVLNRRTDRMKAEHQKQLEAMSGEVSKAAQAKAKLAERAVKAEVIAAANKAGALPEAMDDIFLRAKGVFTVNEDGEVVAMNGDEVIMGKDGKTPLSPLEWAESLRESATHLWPKGTGTGAPGAKNGSQHAGKGNIGGSKQERQAAIASKFPDLPAK</sequence>
<reference evidence="2 3" key="2">
    <citation type="journal article" date="2011" name="J. Bacteriol.">
        <title>Genomes of three methylotrophs from a single niche uncover genetic and metabolic divergence of Methylophilaceae.</title>
        <authorList>
            <person name="Lapidus A."/>
            <person name="Clum A."/>
            <person name="Labutti K."/>
            <person name="Kaluzhnaya M.G."/>
            <person name="Lim S."/>
            <person name="Beck D.A."/>
            <person name="Glavina Del Rio T."/>
            <person name="Nolan M."/>
            <person name="Mavromatis K."/>
            <person name="Huntemann M."/>
            <person name="Lucas S."/>
            <person name="Lidstrom M.E."/>
            <person name="Ivanova N."/>
            <person name="Chistoserdova L."/>
        </authorList>
    </citation>
    <scope>NUCLEOTIDE SEQUENCE [LARGE SCALE GENOMIC DNA]</scope>
    <source>
        <strain evidence="2 3">SIP3-4</strain>
    </source>
</reference>
<dbReference type="STRING" id="582744.Msip34_1627"/>
<keyword evidence="3" id="KW-1185">Reference proteome</keyword>